<sequence length="364" mass="41312">MEYGFCVPLLSEHSVSTVTSSTLSLLSPEERERLRIVVDNAGRRSAHAQDLNQPITSLMKLAHSDHVLHVCAERIAPRKTVVVGIIKTGRKKLFIYNDSPVLQEIEPVCVLDFYVHESFQRKGYGKKLFEHVLQHERARPENLAYDRPSPKFLAFLSKHYSLSNYVPQRNNFVVFRRYFTSPSANTRSPPLRKATKAGDAWTPISQRPLTAKRKMYRRDREATPLKHAGQQTKAQAAFHRNENFVHFKEKPKSLFAGAHQEDTYWKRSCRVPPPGTSYPAGLVEVSRRPQENGVSFLERSGNAKFGRRSGRSPKGPTVRFDSRSNVLHNNELYGLSKSSGNNNRSRITSMKHMAGQGAASCLVW</sequence>
<dbReference type="CDD" id="cd04301">
    <property type="entry name" value="NAT_SF"/>
    <property type="match status" value="1"/>
</dbReference>
<dbReference type="GO" id="GO:0019799">
    <property type="term" value="F:tubulin N-acetyltransferase activity"/>
    <property type="evidence" value="ECO:0007669"/>
    <property type="project" value="UniProtKB-UniRule"/>
</dbReference>
<dbReference type="GO" id="GO:0005874">
    <property type="term" value="C:microtubule"/>
    <property type="evidence" value="ECO:0007669"/>
    <property type="project" value="InterPro"/>
</dbReference>
<dbReference type="GO" id="GO:0070507">
    <property type="term" value="P:regulation of microtubule cytoskeleton organization"/>
    <property type="evidence" value="ECO:0007669"/>
    <property type="project" value="UniProtKB-UniRule"/>
</dbReference>
<comment type="catalytic activity">
    <reaction evidence="3">
        <text>L-lysyl-[alpha-tubulin] + acetyl-CoA = N(6)-acetyl-L-lysyl-[alpha-tubulin] + CoA + H(+)</text>
        <dbReference type="Rhea" id="RHEA:15277"/>
        <dbReference type="Rhea" id="RHEA-COMP:11278"/>
        <dbReference type="Rhea" id="RHEA-COMP:11279"/>
        <dbReference type="ChEBI" id="CHEBI:15378"/>
        <dbReference type="ChEBI" id="CHEBI:29969"/>
        <dbReference type="ChEBI" id="CHEBI:57287"/>
        <dbReference type="ChEBI" id="CHEBI:57288"/>
        <dbReference type="ChEBI" id="CHEBI:61930"/>
        <dbReference type="EC" id="2.3.1.108"/>
    </reaction>
</comment>
<dbReference type="SUPFAM" id="SSF55729">
    <property type="entry name" value="Acyl-CoA N-acyltransferases (Nat)"/>
    <property type="match status" value="1"/>
</dbReference>
<feature type="binding site" evidence="3">
    <location>
        <begin position="113"/>
        <end position="126"/>
    </location>
    <ligand>
        <name>acetyl-CoA</name>
        <dbReference type="ChEBI" id="CHEBI:57288"/>
    </ligand>
</feature>
<dbReference type="EC" id="2.3.1.108" evidence="3"/>
<dbReference type="InterPro" id="IPR016181">
    <property type="entry name" value="Acyl_CoA_acyltransferase"/>
</dbReference>
<evidence type="ECO:0000256" key="2">
    <source>
        <dbReference type="ARBA" id="ARBA00023315"/>
    </source>
</evidence>
<dbReference type="InterPro" id="IPR038746">
    <property type="entry name" value="Atat"/>
</dbReference>
<name>A0AAX4P2P5_9CHLO</name>
<dbReference type="Gene3D" id="3.40.630.30">
    <property type="match status" value="1"/>
</dbReference>
<feature type="binding site" evidence="3">
    <location>
        <begin position="149"/>
        <end position="158"/>
    </location>
    <ligand>
        <name>acetyl-CoA</name>
        <dbReference type="ChEBI" id="CHEBI:57288"/>
    </ligand>
</feature>
<dbReference type="PANTHER" id="PTHR12327">
    <property type="entry name" value="ALPHA-TUBULIN N-ACETYLTRANSFERASE 1"/>
    <property type="match status" value="1"/>
</dbReference>
<reference evidence="5 6" key="1">
    <citation type="submission" date="2024-03" db="EMBL/GenBank/DDBJ databases">
        <title>Complete genome sequence of the green alga Chloropicon roscoffensis RCC1871.</title>
        <authorList>
            <person name="Lemieux C."/>
            <person name="Pombert J.-F."/>
            <person name="Otis C."/>
            <person name="Turmel M."/>
        </authorList>
    </citation>
    <scope>NUCLEOTIDE SEQUENCE [LARGE SCALE GENOMIC DNA]</scope>
    <source>
        <strain evidence="5 6">RCC1871</strain>
    </source>
</reference>
<comment type="similarity">
    <text evidence="3">Belongs to the acetyltransferase ATAT1 family.</text>
</comment>
<dbReference type="PROSITE" id="PS51730">
    <property type="entry name" value="GNAT_ATAT"/>
    <property type="match status" value="1"/>
</dbReference>
<keyword evidence="6" id="KW-1185">Reference proteome</keyword>
<dbReference type="HAMAP" id="MF_03130">
    <property type="entry name" value="mec17"/>
    <property type="match status" value="1"/>
</dbReference>
<evidence type="ECO:0000313" key="6">
    <source>
        <dbReference type="Proteomes" id="UP001472866"/>
    </source>
</evidence>
<evidence type="ECO:0000256" key="3">
    <source>
        <dbReference type="HAMAP-Rule" id="MF_03130"/>
    </source>
</evidence>
<evidence type="ECO:0000256" key="1">
    <source>
        <dbReference type="ARBA" id="ARBA00022679"/>
    </source>
</evidence>
<gene>
    <name evidence="5" type="ORF">HKI87_03g20110</name>
</gene>
<evidence type="ECO:0000313" key="5">
    <source>
        <dbReference type="EMBL" id="WZN60479.1"/>
    </source>
</evidence>
<protein>
    <recommendedName>
        <fullName evidence="3">Alpha-tubulin N-acetyltransferase</fullName>
        <shortName evidence="3">Alpha-TAT</shortName>
        <shortName evidence="3">TAT</shortName>
        <ecNumber evidence="3">2.3.1.108</ecNumber>
    </recommendedName>
    <alternativeName>
        <fullName evidence="3">Acetyltransferase mec-17 homolog</fullName>
    </alternativeName>
</protein>
<dbReference type="EMBL" id="CP151503">
    <property type="protein sequence ID" value="WZN60479.1"/>
    <property type="molecule type" value="Genomic_DNA"/>
</dbReference>
<proteinExistence type="inferred from homology"/>
<dbReference type="Proteomes" id="UP001472866">
    <property type="component" value="Chromosome 03"/>
</dbReference>
<dbReference type="PANTHER" id="PTHR12327:SF0">
    <property type="entry name" value="ALPHA-TUBULIN N-ACETYLTRANSFERASE 1"/>
    <property type="match status" value="1"/>
</dbReference>
<keyword evidence="2 3" id="KW-0012">Acyltransferase</keyword>
<comment type="function">
    <text evidence="3">Specifically acetylates 'Lys-40' in alpha-tubulin on the lumenal side of microtubules. Promotes microtubule destabilization and accelerates microtubule dynamics; this activity may be independent of acetylation activity. Acetylates alpha-tubulin with a slow enzymatic rate, due to a catalytic site that is not optimized for acetyl transfer. Enters the microtubule through each end and diffuses quickly throughout the lumen of microtubules. Acetylates only long/old microtubules because of its slow acetylation rate since it does not have time to act on dynamically unstable microtubules before the enzyme is released.</text>
</comment>
<evidence type="ECO:0000259" key="4">
    <source>
        <dbReference type="PROSITE" id="PS51730"/>
    </source>
</evidence>
<dbReference type="InterPro" id="IPR007965">
    <property type="entry name" value="GNAT_ATAT"/>
</dbReference>
<feature type="site" description="Crucial for catalytic activity" evidence="3">
    <location>
        <position position="49"/>
    </location>
</feature>
<accession>A0AAX4P2P5</accession>
<organism evidence="5 6">
    <name type="scientific">Chloropicon roscoffensis</name>
    <dbReference type="NCBI Taxonomy" id="1461544"/>
    <lineage>
        <taxon>Eukaryota</taxon>
        <taxon>Viridiplantae</taxon>
        <taxon>Chlorophyta</taxon>
        <taxon>Chloropicophyceae</taxon>
        <taxon>Chloropicales</taxon>
        <taxon>Chloropicaceae</taxon>
        <taxon>Chloropicon</taxon>
    </lineage>
</organism>
<feature type="domain" description="N-acetyltransferase" evidence="4">
    <location>
        <begin position="1"/>
        <end position="179"/>
    </location>
</feature>
<keyword evidence="1 3" id="KW-0808">Transferase</keyword>
<dbReference type="AlphaFoldDB" id="A0AAX4P2P5"/>
<dbReference type="Pfam" id="PF05301">
    <property type="entry name" value="Acetyltransf_16"/>
    <property type="match status" value="1"/>
</dbReference>